<dbReference type="SUPFAM" id="SSF53448">
    <property type="entry name" value="Nucleotide-diphospho-sugar transferases"/>
    <property type="match status" value="1"/>
</dbReference>
<evidence type="ECO:0000313" key="2">
    <source>
        <dbReference type="EMBL" id="KGI21771.1"/>
    </source>
</evidence>
<dbReference type="Proteomes" id="UP000029723">
    <property type="component" value="Unassembled WGS sequence"/>
</dbReference>
<dbReference type="GO" id="GO:0016740">
    <property type="term" value="F:transferase activity"/>
    <property type="evidence" value="ECO:0007669"/>
    <property type="project" value="UniProtKB-KW"/>
</dbReference>
<dbReference type="RefSeq" id="WP_036928070.1">
    <property type="nucleotide sequence ID" value="NZ_JRPQ01000125.1"/>
</dbReference>
<evidence type="ECO:0000259" key="1">
    <source>
        <dbReference type="Pfam" id="PF00535"/>
    </source>
</evidence>
<dbReference type="InterPro" id="IPR050834">
    <property type="entry name" value="Glycosyltransf_2"/>
</dbReference>
<evidence type="ECO:0000313" key="3">
    <source>
        <dbReference type="Proteomes" id="UP000029723"/>
    </source>
</evidence>
<sequence length="303" mass="35321">MNRTELSILIPTYNDCCAELVNSLAQQAMRLSGLSYEIIVLDDASNRPKVLLQAAYINELRNTRFVRRETNVGRAKIRNILTSMARYRWLLFLDSDMEIVSPDFLERYLQTPPEATVVHGGNCVQRDRLPHDGTLRYRYEKAAELTQDAAQRNKQPYQQFHTSNFLVAKWVMEAHPLDERIQTYGYEDVLFGKTLRTAGIPILHIDNPVGFGTFESNRSFLAKTEEAMHTLFQYRKELVGYSNVLRTYAHLRRFRLAWLVRLLFLCVKKRMRTQLLSTHPSLFVFKCYKLGFYASLPHCQQQG</sequence>
<feature type="domain" description="Glycosyltransferase 2-like" evidence="1">
    <location>
        <begin position="7"/>
        <end position="114"/>
    </location>
</feature>
<dbReference type="OrthoDB" id="761861at2"/>
<protein>
    <submittedName>
        <fullName evidence="2">Glycosyl transferase family 2</fullName>
    </submittedName>
</protein>
<name>A0A098YQW1_9BACT</name>
<dbReference type="AlphaFoldDB" id="A0A098YQW1"/>
<dbReference type="PANTHER" id="PTHR43685">
    <property type="entry name" value="GLYCOSYLTRANSFERASE"/>
    <property type="match status" value="1"/>
</dbReference>
<keyword evidence="2" id="KW-0808">Transferase</keyword>
<dbReference type="EMBL" id="JRPQ01000125">
    <property type="protein sequence ID" value="KGI21771.1"/>
    <property type="molecule type" value="Genomic_DNA"/>
</dbReference>
<dbReference type="InterPro" id="IPR001173">
    <property type="entry name" value="Glyco_trans_2-like"/>
</dbReference>
<dbReference type="Gene3D" id="3.90.550.10">
    <property type="entry name" value="Spore Coat Polysaccharide Biosynthesis Protein SpsA, Chain A"/>
    <property type="match status" value="1"/>
</dbReference>
<proteinExistence type="predicted"/>
<gene>
    <name evidence="2" type="ORF">HMPREF9304_08370</name>
</gene>
<organism evidence="2 3">
    <name type="scientific">Hoylesella timonensis S9-PR14</name>
    <dbReference type="NCBI Taxonomy" id="1401062"/>
    <lineage>
        <taxon>Bacteria</taxon>
        <taxon>Pseudomonadati</taxon>
        <taxon>Bacteroidota</taxon>
        <taxon>Bacteroidia</taxon>
        <taxon>Bacteroidales</taxon>
        <taxon>Prevotellaceae</taxon>
        <taxon>Hoylesella</taxon>
    </lineage>
</organism>
<comment type="caution">
    <text evidence="2">The sequence shown here is derived from an EMBL/GenBank/DDBJ whole genome shotgun (WGS) entry which is preliminary data.</text>
</comment>
<dbReference type="CDD" id="cd00761">
    <property type="entry name" value="Glyco_tranf_GTA_type"/>
    <property type="match status" value="1"/>
</dbReference>
<dbReference type="PANTHER" id="PTHR43685:SF3">
    <property type="entry name" value="SLR2126 PROTEIN"/>
    <property type="match status" value="1"/>
</dbReference>
<dbReference type="InterPro" id="IPR029044">
    <property type="entry name" value="Nucleotide-diphossugar_trans"/>
</dbReference>
<accession>A0A098YQW1</accession>
<dbReference type="Pfam" id="PF00535">
    <property type="entry name" value="Glycos_transf_2"/>
    <property type="match status" value="1"/>
</dbReference>
<reference evidence="2 3" key="1">
    <citation type="submission" date="2014-07" db="EMBL/GenBank/DDBJ databases">
        <authorList>
            <person name="McCorrison J."/>
            <person name="Sanka R."/>
            <person name="Torralba M."/>
            <person name="Gillis M."/>
            <person name="Haft D.H."/>
            <person name="Methe B."/>
            <person name="Sutton G."/>
            <person name="Nelson K.E."/>
        </authorList>
    </citation>
    <scope>NUCLEOTIDE SEQUENCE [LARGE SCALE GENOMIC DNA]</scope>
    <source>
        <strain evidence="2 3">S9-PR14</strain>
    </source>
</reference>